<gene>
    <name evidence="2" type="ORF">DERP_009790</name>
</gene>
<feature type="region of interest" description="Disordered" evidence="1">
    <location>
        <begin position="13"/>
        <end position="36"/>
    </location>
</feature>
<comment type="caution">
    <text evidence="2">The sequence shown here is derived from an EMBL/GenBank/DDBJ whole genome shotgun (WGS) entry which is preliminary data.</text>
</comment>
<evidence type="ECO:0000256" key="1">
    <source>
        <dbReference type="SAM" id="MobiDB-lite"/>
    </source>
</evidence>
<reference evidence="2 3" key="1">
    <citation type="journal article" date="2018" name="J. Allergy Clin. Immunol.">
        <title>High-quality assembly of Dermatophagoides pteronyssinus genome and transcriptome reveals a wide range of novel allergens.</title>
        <authorList>
            <person name="Liu X.Y."/>
            <person name="Yang K.Y."/>
            <person name="Wang M.Q."/>
            <person name="Kwok J.S."/>
            <person name="Zeng X."/>
            <person name="Yang Z."/>
            <person name="Xiao X.J."/>
            <person name="Lau C.P."/>
            <person name="Li Y."/>
            <person name="Huang Z.M."/>
            <person name="Ba J.G."/>
            <person name="Yim A.K."/>
            <person name="Ouyang C.Y."/>
            <person name="Ngai S.M."/>
            <person name="Chan T.F."/>
            <person name="Leung E.L."/>
            <person name="Liu L."/>
            <person name="Liu Z.G."/>
            <person name="Tsui S.K."/>
        </authorList>
    </citation>
    <scope>NUCLEOTIDE SEQUENCE [LARGE SCALE GENOMIC DNA]</scope>
    <source>
        <strain evidence="2">Derp</strain>
    </source>
</reference>
<accession>A0ABQ8IR57</accession>
<proteinExistence type="predicted"/>
<dbReference type="EMBL" id="NJHN03000128">
    <property type="protein sequence ID" value="KAH9412808.1"/>
    <property type="molecule type" value="Genomic_DNA"/>
</dbReference>
<evidence type="ECO:0000313" key="3">
    <source>
        <dbReference type="Proteomes" id="UP000887458"/>
    </source>
</evidence>
<sequence>MIVVDNKKLLLFTDKPPVDPDNDDGESAKPRTSAIEPESAICFATRSKLIITPAAPADDPANNTNFACKN</sequence>
<organism evidence="2 3">
    <name type="scientific">Dermatophagoides pteronyssinus</name>
    <name type="common">European house dust mite</name>
    <dbReference type="NCBI Taxonomy" id="6956"/>
    <lineage>
        <taxon>Eukaryota</taxon>
        <taxon>Metazoa</taxon>
        <taxon>Ecdysozoa</taxon>
        <taxon>Arthropoda</taxon>
        <taxon>Chelicerata</taxon>
        <taxon>Arachnida</taxon>
        <taxon>Acari</taxon>
        <taxon>Acariformes</taxon>
        <taxon>Sarcoptiformes</taxon>
        <taxon>Astigmata</taxon>
        <taxon>Psoroptidia</taxon>
        <taxon>Analgoidea</taxon>
        <taxon>Pyroglyphidae</taxon>
        <taxon>Dermatophagoidinae</taxon>
        <taxon>Dermatophagoides</taxon>
    </lineage>
</organism>
<reference evidence="2 3" key="2">
    <citation type="journal article" date="2022" name="Mol. Biol. Evol.">
        <title>Comparative Genomics Reveals Insights into the Divergent Evolution of Astigmatic Mites and Household Pest Adaptations.</title>
        <authorList>
            <person name="Xiong Q."/>
            <person name="Wan A.T."/>
            <person name="Liu X."/>
            <person name="Fung C.S."/>
            <person name="Xiao X."/>
            <person name="Malainual N."/>
            <person name="Hou J."/>
            <person name="Wang L."/>
            <person name="Wang M."/>
            <person name="Yang K.Y."/>
            <person name="Cui Y."/>
            <person name="Leung E.L."/>
            <person name="Nong W."/>
            <person name="Shin S.K."/>
            <person name="Au S.W."/>
            <person name="Jeong K.Y."/>
            <person name="Chew F.T."/>
            <person name="Hui J.H."/>
            <person name="Leung T.F."/>
            <person name="Tungtrongchitr A."/>
            <person name="Zhong N."/>
            <person name="Liu Z."/>
            <person name="Tsui S.K."/>
        </authorList>
    </citation>
    <scope>NUCLEOTIDE SEQUENCE [LARGE SCALE GENOMIC DNA]</scope>
    <source>
        <strain evidence="2">Derp</strain>
    </source>
</reference>
<protein>
    <submittedName>
        <fullName evidence="2">Uncharacterized protein</fullName>
    </submittedName>
</protein>
<evidence type="ECO:0000313" key="2">
    <source>
        <dbReference type="EMBL" id="KAH9412808.1"/>
    </source>
</evidence>
<name>A0ABQ8IR57_DERPT</name>
<keyword evidence="3" id="KW-1185">Reference proteome</keyword>
<dbReference type="Proteomes" id="UP000887458">
    <property type="component" value="Unassembled WGS sequence"/>
</dbReference>